<keyword evidence="3 6" id="KW-0732">Signal</keyword>
<comment type="caution">
    <text evidence="8">The sequence shown here is derived from an EMBL/GenBank/DDBJ whole genome shotgun (WGS) entry which is preliminary data.</text>
</comment>
<evidence type="ECO:0000256" key="2">
    <source>
        <dbReference type="ARBA" id="ARBA00012662"/>
    </source>
</evidence>
<dbReference type="EMBL" id="ACBW01000154">
    <property type="protein sequence ID" value="EEF76814.1"/>
    <property type="molecule type" value="Genomic_DNA"/>
</dbReference>
<keyword evidence="9" id="KW-1185">Reference proteome</keyword>
<dbReference type="SUPFAM" id="SSF51445">
    <property type="entry name" value="(Trans)glycosidases"/>
    <property type="match status" value="1"/>
</dbReference>
<dbReference type="GeneID" id="78406290"/>
<name>S0F8W6_9BACT</name>
<evidence type="ECO:0000313" key="8">
    <source>
        <dbReference type="EMBL" id="EEF76814.1"/>
    </source>
</evidence>
<comment type="similarity">
    <text evidence="1">Belongs to the glycosyl hydrolase 29 family.</text>
</comment>
<dbReference type="GO" id="GO:0005764">
    <property type="term" value="C:lysosome"/>
    <property type="evidence" value="ECO:0007669"/>
    <property type="project" value="TreeGrafter"/>
</dbReference>
<dbReference type="PANTHER" id="PTHR10030">
    <property type="entry name" value="ALPHA-L-FUCOSIDASE"/>
    <property type="match status" value="1"/>
</dbReference>
<proteinExistence type="inferred from homology"/>
<evidence type="ECO:0000256" key="5">
    <source>
        <dbReference type="ARBA" id="ARBA00023295"/>
    </source>
</evidence>
<dbReference type="EC" id="3.2.1.51" evidence="2"/>
<keyword evidence="4" id="KW-0378">Hydrolase</keyword>
<dbReference type="HOGENOM" id="CLU_002934_7_1_10"/>
<dbReference type="InterPro" id="IPR000933">
    <property type="entry name" value="Glyco_hydro_29"/>
</dbReference>
<evidence type="ECO:0000256" key="1">
    <source>
        <dbReference type="ARBA" id="ARBA00007951"/>
    </source>
</evidence>
<accession>S0F8W6</accession>
<dbReference type="PANTHER" id="PTHR10030:SF37">
    <property type="entry name" value="ALPHA-L-FUCOSIDASE-RELATED"/>
    <property type="match status" value="1"/>
</dbReference>
<dbReference type="SMART" id="SM00812">
    <property type="entry name" value="Alpha_L_fucos"/>
    <property type="match status" value="1"/>
</dbReference>
<dbReference type="Pfam" id="PF01120">
    <property type="entry name" value="Alpha_L_fucos"/>
    <property type="match status" value="1"/>
</dbReference>
<organism evidence="8 9">
    <name type="scientific">Phocaeicola coprophilus DSM 18228 = JCM 13818</name>
    <dbReference type="NCBI Taxonomy" id="547042"/>
    <lineage>
        <taxon>Bacteria</taxon>
        <taxon>Pseudomonadati</taxon>
        <taxon>Bacteroidota</taxon>
        <taxon>Bacteroidia</taxon>
        <taxon>Bacteroidales</taxon>
        <taxon>Bacteroidaceae</taxon>
        <taxon>Phocaeicola</taxon>
    </lineage>
</organism>
<protein>
    <recommendedName>
        <fullName evidence="2">alpha-L-fucosidase</fullName>
        <ecNumber evidence="2">3.2.1.51</ecNumber>
    </recommendedName>
</protein>
<evidence type="ECO:0000313" key="9">
    <source>
        <dbReference type="Proteomes" id="UP000014073"/>
    </source>
</evidence>
<gene>
    <name evidence="8" type="ORF">BACCOPRO_02320</name>
</gene>
<feature type="domain" description="Glycoside hydrolase family 29 N-terminal" evidence="7">
    <location>
        <begin position="43"/>
        <end position="343"/>
    </location>
</feature>
<dbReference type="GO" id="GO:0004560">
    <property type="term" value="F:alpha-L-fucosidase activity"/>
    <property type="evidence" value="ECO:0007669"/>
    <property type="project" value="InterPro"/>
</dbReference>
<sequence length="349" mass="40362">MKKRLLSWSVLGLLLLGQPAFSQNLLLPVPSDKPSKAQLKQIERKYGMFIHFGINTFHDEEWTDGSKPAESYAPSQIDAEQWIRSAKDAGMKYVILITKHHDGFCLWDSKYTEYDVASSGNHTDVVEAVAKACKKYGIGLGLYYSLWDRKVNPDVDDQSKDAAYNSYMIAQLKELVDKVKPYTPIVEFWFDGGWTKQNYRWPVMDIYQTIKSQEPDCQIGINWSIGSPENVDAHPVLPEQQKAGFPIRYFPSDFRLGDPYLPTDNDPKTFTHDGKDYYMPWESTVCISQRWFYNTTDNQFKSVEELEKLYRQCTKNDNILILNCPPGRDGKLRNKDIEILKELRKRLGI</sequence>
<dbReference type="OrthoDB" id="1095333at2"/>
<dbReference type="AlphaFoldDB" id="S0F8W6"/>
<feature type="signal peptide" evidence="6">
    <location>
        <begin position="1"/>
        <end position="22"/>
    </location>
</feature>
<dbReference type="InterPro" id="IPR017853">
    <property type="entry name" value="GH"/>
</dbReference>
<dbReference type="GO" id="GO:0016139">
    <property type="term" value="P:glycoside catabolic process"/>
    <property type="evidence" value="ECO:0007669"/>
    <property type="project" value="TreeGrafter"/>
</dbReference>
<dbReference type="Gene3D" id="3.20.20.80">
    <property type="entry name" value="Glycosidases"/>
    <property type="match status" value="1"/>
</dbReference>
<dbReference type="Proteomes" id="UP000014073">
    <property type="component" value="Unassembled WGS sequence"/>
</dbReference>
<dbReference type="InterPro" id="IPR057739">
    <property type="entry name" value="Glyco_hydro_29_N"/>
</dbReference>
<evidence type="ECO:0000256" key="4">
    <source>
        <dbReference type="ARBA" id="ARBA00022801"/>
    </source>
</evidence>
<evidence type="ECO:0000259" key="7">
    <source>
        <dbReference type="Pfam" id="PF01120"/>
    </source>
</evidence>
<dbReference type="SMR" id="S0F8W6"/>
<feature type="chain" id="PRO_5004486147" description="alpha-L-fucosidase" evidence="6">
    <location>
        <begin position="23"/>
        <end position="349"/>
    </location>
</feature>
<reference evidence="8 9" key="1">
    <citation type="submission" date="2008-12" db="EMBL/GenBank/DDBJ databases">
        <authorList>
            <person name="Fulton L."/>
            <person name="Clifton S."/>
            <person name="Fulton B."/>
            <person name="Xu J."/>
            <person name="Minx P."/>
            <person name="Pepin K.H."/>
            <person name="Johnson M."/>
            <person name="Bhonagiri V."/>
            <person name="Nash W.E."/>
            <person name="Mardis E.R."/>
            <person name="Wilson R.K."/>
        </authorList>
    </citation>
    <scope>NUCLEOTIDE SEQUENCE [LARGE SCALE GENOMIC DNA]</scope>
    <source>
        <strain evidence="8 9">DSM 18228</strain>
    </source>
</reference>
<evidence type="ECO:0000256" key="3">
    <source>
        <dbReference type="ARBA" id="ARBA00022729"/>
    </source>
</evidence>
<dbReference type="RefSeq" id="WP_008143316.1">
    <property type="nucleotide sequence ID" value="NZ_EQ973643.1"/>
</dbReference>
<dbReference type="GO" id="GO:0006004">
    <property type="term" value="P:fucose metabolic process"/>
    <property type="evidence" value="ECO:0007669"/>
    <property type="project" value="TreeGrafter"/>
</dbReference>
<keyword evidence="5" id="KW-0326">Glycosidase</keyword>
<dbReference type="STRING" id="547042.BACCOPRO_02320"/>
<dbReference type="eggNOG" id="COG3669">
    <property type="taxonomic scope" value="Bacteria"/>
</dbReference>
<evidence type="ECO:0000256" key="6">
    <source>
        <dbReference type="SAM" id="SignalP"/>
    </source>
</evidence>